<dbReference type="PROSITE" id="PS00552">
    <property type="entry name" value="HTH_MERR_1"/>
    <property type="match status" value="1"/>
</dbReference>
<evidence type="ECO:0000256" key="1">
    <source>
        <dbReference type="ARBA" id="ARBA00023125"/>
    </source>
</evidence>
<evidence type="ECO:0000259" key="2">
    <source>
        <dbReference type="PROSITE" id="PS50937"/>
    </source>
</evidence>
<dbReference type="Proteomes" id="UP000664779">
    <property type="component" value="Unassembled WGS sequence"/>
</dbReference>
<keyword evidence="1" id="KW-0238">DNA-binding</keyword>
<dbReference type="PANTHER" id="PTHR30204:SF92">
    <property type="entry name" value="HTH-TYPE TRANSCRIPTIONAL REGULATOR ZNTR"/>
    <property type="match status" value="1"/>
</dbReference>
<evidence type="ECO:0000313" key="3">
    <source>
        <dbReference type="EMBL" id="MBO0346473.1"/>
    </source>
</evidence>
<dbReference type="GO" id="GO:0003677">
    <property type="term" value="F:DNA binding"/>
    <property type="evidence" value="ECO:0007669"/>
    <property type="project" value="UniProtKB-KW"/>
</dbReference>
<accession>A0A939ERX7</accession>
<gene>
    <name evidence="3" type="ORF">J0X15_14665</name>
</gene>
<protein>
    <submittedName>
        <fullName evidence="3">Helix-turn-helix domain-containing protein</fullName>
    </submittedName>
</protein>
<dbReference type="RefSeq" id="WP_206942258.1">
    <property type="nucleotide sequence ID" value="NZ_JAFLNF010000006.1"/>
</dbReference>
<dbReference type="SUPFAM" id="SSF46955">
    <property type="entry name" value="Putative DNA-binding domain"/>
    <property type="match status" value="1"/>
</dbReference>
<dbReference type="EMBL" id="JAFLNF010000006">
    <property type="protein sequence ID" value="MBO0346473.1"/>
    <property type="molecule type" value="Genomic_DNA"/>
</dbReference>
<dbReference type="PANTHER" id="PTHR30204">
    <property type="entry name" value="REDOX-CYCLING DRUG-SENSING TRANSCRIPTIONAL ACTIVATOR SOXR"/>
    <property type="match status" value="1"/>
</dbReference>
<dbReference type="SMART" id="SM00422">
    <property type="entry name" value="HTH_MERR"/>
    <property type="match status" value="1"/>
</dbReference>
<organism evidence="3 4">
    <name type="scientific">Roseibium limicola</name>
    <dbReference type="NCBI Taxonomy" id="2816037"/>
    <lineage>
        <taxon>Bacteria</taxon>
        <taxon>Pseudomonadati</taxon>
        <taxon>Pseudomonadota</taxon>
        <taxon>Alphaproteobacteria</taxon>
        <taxon>Hyphomicrobiales</taxon>
        <taxon>Stappiaceae</taxon>
        <taxon>Roseibium</taxon>
    </lineage>
</organism>
<dbReference type="CDD" id="cd04785">
    <property type="entry name" value="HTH_CadR-PbrR-like"/>
    <property type="match status" value="1"/>
</dbReference>
<dbReference type="PRINTS" id="PR00040">
    <property type="entry name" value="HTHMERR"/>
</dbReference>
<comment type="caution">
    <text evidence="3">The sequence shown here is derived from an EMBL/GenBank/DDBJ whole genome shotgun (WGS) entry which is preliminary data.</text>
</comment>
<dbReference type="InterPro" id="IPR047057">
    <property type="entry name" value="MerR_fam"/>
</dbReference>
<dbReference type="Gene3D" id="1.10.1660.10">
    <property type="match status" value="1"/>
</dbReference>
<dbReference type="Pfam" id="PF13411">
    <property type="entry name" value="MerR_1"/>
    <property type="match status" value="1"/>
</dbReference>
<name>A0A939ERX7_9HYPH</name>
<reference evidence="3" key="1">
    <citation type="submission" date="2021-03" db="EMBL/GenBank/DDBJ databases">
        <title>Roseibium sp. CAU 1637 isolated from Incheon.</title>
        <authorList>
            <person name="Kim W."/>
        </authorList>
    </citation>
    <scope>NUCLEOTIDE SEQUENCE</scope>
    <source>
        <strain evidence="3">CAU 1637</strain>
    </source>
</reference>
<dbReference type="AlphaFoldDB" id="A0A939ERX7"/>
<feature type="domain" description="HTH merR-type" evidence="2">
    <location>
        <begin position="2"/>
        <end position="71"/>
    </location>
</feature>
<dbReference type="InterPro" id="IPR009061">
    <property type="entry name" value="DNA-bd_dom_put_sf"/>
</dbReference>
<dbReference type="PROSITE" id="PS50937">
    <property type="entry name" value="HTH_MERR_2"/>
    <property type="match status" value="1"/>
</dbReference>
<sequence length="139" mass="15870">MHFSIGELSKKTGVKVPTIRYYEQEGLIAPPIRTDGNQRRYQDRDRERLAFIRHSRDLGLTMEAIRDLLNLSAHPQAPCENVDRIAADQLEAVRERIARLQRLETELARIVRSCDGHHPIAECNVMAAFSDHGKCDGDH</sequence>
<dbReference type="InterPro" id="IPR000551">
    <property type="entry name" value="MerR-type_HTH_dom"/>
</dbReference>
<evidence type="ECO:0000313" key="4">
    <source>
        <dbReference type="Proteomes" id="UP000664779"/>
    </source>
</evidence>
<dbReference type="GO" id="GO:0003700">
    <property type="term" value="F:DNA-binding transcription factor activity"/>
    <property type="evidence" value="ECO:0007669"/>
    <property type="project" value="InterPro"/>
</dbReference>
<proteinExistence type="predicted"/>
<keyword evidence="4" id="KW-1185">Reference proteome</keyword>